<gene>
    <name evidence="1" type="ORF">NDU88_003559</name>
</gene>
<sequence length="143" mass="15215">MRPRPSAYGCLRSPCLSVSQFPCPLTEERGTPGAVPAAPFLEHLQAGSQRGQGVGSLIFPRIDTARAVAPEQALVHWCDLLRPGQGWYRHQGHGRVTLPRMDPWLVVLEEGPATGLRGLTSAGCGEASGKVGPDEPIQQASAI</sequence>
<dbReference type="EMBL" id="JANPWB010000001">
    <property type="protein sequence ID" value="KAJ1215953.1"/>
    <property type="molecule type" value="Genomic_DNA"/>
</dbReference>
<keyword evidence="2" id="KW-1185">Reference proteome</keyword>
<evidence type="ECO:0000313" key="1">
    <source>
        <dbReference type="EMBL" id="KAJ1215953.1"/>
    </source>
</evidence>
<reference evidence="1" key="1">
    <citation type="journal article" date="2022" name="bioRxiv">
        <title>Sequencing and chromosome-scale assembly of the giantPleurodeles waltlgenome.</title>
        <authorList>
            <person name="Brown T."/>
            <person name="Elewa A."/>
            <person name="Iarovenko S."/>
            <person name="Subramanian E."/>
            <person name="Araus A.J."/>
            <person name="Petzold A."/>
            <person name="Susuki M."/>
            <person name="Suzuki K.-i.T."/>
            <person name="Hayashi T."/>
            <person name="Toyoda A."/>
            <person name="Oliveira C."/>
            <person name="Osipova E."/>
            <person name="Leigh N.D."/>
            <person name="Simon A."/>
            <person name="Yun M.H."/>
        </authorList>
    </citation>
    <scope>NUCLEOTIDE SEQUENCE</scope>
    <source>
        <strain evidence="1">20211129_DDA</strain>
        <tissue evidence="1">Liver</tissue>
    </source>
</reference>
<accession>A0AAV7WS03</accession>
<protein>
    <submittedName>
        <fullName evidence="1">Uncharacterized protein</fullName>
    </submittedName>
</protein>
<comment type="caution">
    <text evidence="1">The sequence shown here is derived from an EMBL/GenBank/DDBJ whole genome shotgun (WGS) entry which is preliminary data.</text>
</comment>
<proteinExistence type="predicted"/>
<dbReference type="Proteomes" id="UP001066276">
    <property type="component" value="Chromosome 1_1"/>
</dbReference>
<evidence type="ECO:0000313" key="2">
    <source>
        <dbReference type="Proteomes" id="UP001066276"/>
    </source>
</evidence>
<organism evidence="1 2">
    <name type="scientific">Pleurodeles waltl</name>
    <name type="common">Iberian ribbed newt</name>
    <dbReference type="NCBI Taxonomy" id="8319"/>
    <lineage>
        <taxon>Eukaryota</taxon>
        <taxon>Metazoa</taxon>
        <taxon>Chordata</taxon>
        <taxon>Craniata</taxon>
        <taxon>Vertebrata</taxon>
        <taxon>Euteleostomi</taxon>
        <taxon>Amphibia</taxon>
        <taxon>Batrachia</taxon>
        <taxon>Caudata</taxon>
        <taxon>Salamandroidea</taxon>
        <taxon>Salamandridae</taxon>
        <taxon>Pleurodelinae</taxon>
        <taxon>Pleurodeles</taxon>
    </lineage>
</organism>
<name>A0AAV7WS03_PLEWA</name>
<dbReference type="AlphaFoldDB" id="A0AAV7WS03"/>